<dbReference type="PANTHER" id="PTHR46709:SF14">
    <property type="entry name" value="G-PROTEIN COUPLED RECEPTORS FAMILY 1 PROFILE DOMAIN-CONTAINING PROTEIN"/>
    <property type="match status" value="1"/>
</dbReference>
<feature type="transmembrane region" description="Helical" evidence="5">
    <location>
        <begin position="179"/>
        <end position="199"/>
    </location>
</feature>
<dbReference type="GO" id="GO:0016020">
    <property type="term" value="C:membrane"/>
    <property type="evidence" value="ECO:0007669"/>
    <property type="project" value="UniProtKB-SubCell"/>
</dbReference>
<dbReference type="SUPFAM" id="SSF81321">
    <property type="entry name" value="Family A G protein-coupled receptor-like"/>
    <property type="match status" value="1"/>
</dbReference>
<reference evidence="8" key="1">
    <citation type="submission" date="2022-11" db="UniProtKB">
        <authorList>
            <consortium name="WormBaseParasite"/>
        </authorList>
    </citation>
    <scope>IDENTIFICATION</scope>
</reference>
<sequence>MSSMLEDEEASVSGFFDTNNSNVQDFLDTNDSDVQEAPVCGFFEGYDTFRFTLIFCASLIAVSGIFTNSLLCWIFATRRYPTTPTLYLAVLALLDVMICCVYILLFGVDSVSVYMGIKQLFLIWHEYILPVFCVSRTTQMAIPYMLIFATFERLMWISGGDGKRNSCLNYMFSSTGRRITIALILLIAMGLRLPMVWAYHIQTFPNCSDFFRSLEVYPTELFYEELFYIYDFYCLQVIQMFLPFVILVILNLVIVQKLIESKNERHQLLNSLKHTESSALFNSNASRENNGVLISDSLLKNGTQQLMLTDRFSHHRTSHESEAVSPRDLLTPDSFGGRSDINRRAHSVPENFILLEVTTKLLSDSNGRRQNKDKDRRVKVRNAIYTMVAIVTTYLVCNTLHLILNVLERMNAMILQHETDTRRSSTFYIIFSDTVSFLYMFSSAIRVGIYAKCNPQVRDDIVMFFCSLQRKKKKEGRVIV</sequence>
<evidence type="ECO:0000313" key="7">
    <source>
        <dbReference type="Proteomes" id="UP000887566"/>
    </source>
</evidence>
<keyword evidence="2 5" id="KW-0812">Transmembrane</keyword>
<keyword evidence="4 5" id="KW-0472">Membrane</keyword>
<feature type="domain" description="G-protein coupled receptors family 1 profile" evidence="6">
    <location>
        <begin position="67"/>
        <end position="450"/>
    </location>
</feature>
<dbReference type="Proteomes" id="UP000887566">
    <property type="component" value="Unplaced"/>
</dbReference>
<proteinExistence type="predicted"/>
<evidence type="ECO:0000256" key="5">
    <source>
        <dbReference type="SAM" id="Phobius"/>
    </source>
</evidence>
<feature type="transmembrane region" description="Helical" evidence="5">
    <location>
        <begin position="427"/>
        <end position="449"/>
    </location>
</feature>
<keyword evidence="7" id="KW-1185">Reference proteome</keyword>
<feature type="transmembrane region" description="Helical" evidence="5">
    <location>
        <begin position="86"/>
        <end position="107"/>
    </location>
</feature>
<feature type="transmembrane region" description="Helical" evidence="5">
    <location>
        <begin position="51"/>
        <end position="74"/>
    </location>
</feature>
<evidence type="ECO:0000256" key="1">
    <source>
        <dbReference type="ARBA" id="ARBA00004370"/>
    </source>
</evidence>
<accession>A0A914VQ25</accession>
<evidence type="ECO:0000256" key="4">
    <source>
        <dbReference type="ARBA" id="ARBA00023136"/>
    </source>
</evidence>
<evidence type="ECO:0000259" key="6">
    <source>
        <dbReference type="PROSITE" id="PS50262"/>
    </source>
</evidence>
<keyword evidence="3 5" id="KW-1133">Transmembrane helix</keyword>
<feature type="transmembrane region" description="Helical" evidence="5">
    <location>
        <begin position="227"/>
        <end position="255"/>
    </location>
</feature>
<evidence type="ECO:0000313" key="8">
    <source>
        <dbReference type="WBParaSite" id="PSAMB.scaffold224size64196.g3417.t1"/>
    </source>
</evidence>
<dbReference type="PANTHER" id="PTHR46709">
    <property type="entry name" value="PROTEIN CBG23488-RELATED"/>
    <property type="match status" value="1"/>
</dbReference>
<protein>
    <submittedName>
        <fullName evidence="8">G-protein coupled receptors family 1 profile domain-containing protein</fullName>
    </submittedName>
</protein>
<feature type="transmembrane region" description="Helical" evidence="5">
    <location>
        <begin position="384"/>
        <end position="407"/>
    </location>
</feature>
<dbReference type="PROSITE" id="PS50262">
    <property type="entry name" value="G_PROTEIN_RECEP_F1_2"/>
    <property type="match status" value="1"/>
</dbReference>
<comment type="subcellular location">
    <subcellularLocation>
        <location evidence="1">Membrane</location>
    </subcellularLocation>
</comment>
<dbReference type="InterPro" id="IPR017452">
    <property type="entry name" value="GPCR_Rhodpsn_7TM"/>
</dbReference>
<feature type="transmembrane region" description="Helical" evidence="5">
    <location>
        <begin position="127"/>
        <end position="149"/>
    </location>
</feature>
<dbReference type="WBParaSite" id="PSAMB.scaffold224size64196.g3417.t1">
    <property type="protein sequence ID" value="PSAMB.scaffold224size64196.g3417.t1"/>
    <property type="gene ID" value="PSAMB.scaffold224size64196.g3417"/>
</dbReference>
<evidence type="ECO:0000256" key="2">
    <source>
        <dbReference type="ARBA" id="ARBA00022692"/>
    </source>
</evidence>
<dbReference type="AlphaFoldDB" id="A0A914VQ25"/>
<evidence type="ECO:0000256" key="3">
    <source>
        <dbReference type="ARBA" id="ARBA00022989"/>
    </source>
</evidence>
<name>A0A914VQ25_9BILA</name>
<organism evidence="7 8">
    <name type="scientific">Plectus sambesii</name>
    <dbReference type="NCBI Taxonomy" id="2011161"/>
    <lineage>
        <taxon>Eukaryota</taxon>
        <taxon>Metazoa</taxon>
        <taxon>Ecdysozoa</taxon>
        <taxon>Nematoda</taxon>
        <taxon>Chromadorea</taxon>
        <taxon>Plectida</taxon>
        <taxon>Plectina</taxon>
        <taxon>Plectoidea</taxon>
        <taxon>Plectidae</taxon>
        <taxon>Plectus</taxon>
    </lineage>
</organism>
<dbReference type="Gene3D" id="1.20.1070.10">
    <property type="entry name" value="Rhodopsin 7-helix transmembrane proteins"/>
    <property type="match status" value="1"/>
</dbReference>